<keyword evidence="1" id="KW-0732">Signal</keyword>
<dbReference type="RefSeq" id="WP_234865451.1">
    <property type="nucleotide sequence ID" value="NZ_JAKEVY010000002.1"/>
</dbReference>
<evidence type="ECO:0008006" key="4">
    <source>
        <dbReference type="Google" id="ProtNLM"/>
    </source>
</evidence>
<dbReference type="PANTHER" id="PTHR48098">
    <property type="entry name" value="ENTEROCHELIN ESTERASE-RELATED"/>
    <property type="match status" value="1"/>
</dbReference>
<reference evidence="2 3" key="1">
    <citation type="submission" date="2022-01" db="EMBL/GenBank/DDBJ databases">
        <title>Flavihumibacter sp. nov., isolated from sediment of a river.</title>
        <authorList>
            <person name="Liu H."/>
        </authorList>
    </citation>
    <scope>NUCLEOTIDE SEQUENCE [LARGE SCALE GENOMIC DNA]</scope>
    <source>
        <strain evidence="2 3">RY-1</strain>
    </source>
</reference>
<gene>
    <name evidence="2" type="ORF">L0U88_08285</name>
</gene>
<dbReference type="PANTHER" id="PTHR48098:SF6">
    <property type="entry name" value="FERRI-BACILLIBACTIN ESTERASE BESA"/>
    <property type="match status" value="1"/>
</dbReference>
<evidence type="ECO:0000256" key="1">
    <source>
        <dbReference type="SAM" id="SignalP"/>
    </source>
</evidence>
<protein>
    <recommendedName>
        <fullName evidence="4">Alpha/beta superfamily hydrolase</fullName>
    </recommendedName>
</protein>
<dbReference type="Pfam" id="PF00756">
    <property type="entry name" value="Esterase"/>
    <property type="match status" value="1"/>
</dbReference>
<feature type="chain" id="PRO_5047489058" description="Alpha/beta superfamily hydrolase" evidence="1">
    <location>
        <begin position="20"/>
        <end position="271"/>
    </location>
</feature>
<evidence type="ECO:0000313" key="2">
    <source>
        <dbReference type="EMBL" id="MCF1714619.1"/>
    </source>
</evidence>
<dbReference type="InterPro" id="IPR000801">
    <property type="entry name" value="Esterase-like"/>
</dbReference>
<comment type="caution">
    <text evidence="2">The sequence shown here is derived from an EMBL/GenBank/DDBJ whole genome shotgun (WGS) entry which is preliminary data.</text>
</comment>
<dbReference type="SUPFAM" id="SSF53474">
    <property type="entry name" value="alpha/beta-Hydrolases"/>
    <property type="match status" value="1"/>
</dbReference>
<dbReference type="EMBL" id="JAKEVY010000002">
    <property type="protein sequence ID" value="MCF1714619.1"/>
    <property type="molecule type" value="Genomic_DNA"/>
</dbReference>
<keyword evidence="3" id="KW-1185">Reference proteome</keyword>
<dbReference type="Gene3D" id="3.40.50.1820">
    <property type="entry name" value="alpha/beta hydrolase"/>
    <property type="match status" value="1"/>
</dbReference>
<accession>A0ABS9BHG5</accession>
<feature type="signal peptide" evidence="1">
    <location>
        <begin position="1"/>
        <end position="19"/>
    </location>
</feature>
<evidence type="ECO:0000313" key="3">
    <source>
        <dbReference type="Proteomes" id="UP001200145"/>
    </source>
</evidence>
<name>A0ABS9BHG5_9BACT</name>
<dbReference type="Proteomes" id="UP001200145">
    <property type="component" value="Unassembled WGS sequence"/>
</dbReference>
<sequence>MLRARLALLLLLYFSVADAQFSTASPQVQIMDSGFPIKSLGRERRIWIYLPADYASSGKRYPVLYMHDAQNLFDAAASFAGEWGVDEELDRMKLPMIVVGIDNGGMKRMNEYNPEDHERFGKGEGRAYLEFLVKELKPYIDRQYRTKKQAKYTGIAGSSMGGLISYYAGIWYPKSFGKIGVLSPSFWIAPNLQKRTAENIHPRRHKHQFYYFYAGAKESKTMVSDMEAMITILQKAVPSTQITKRVSPIGEHNEAAWRSELPHFLRFYLRK</sequence>
<dbReference type="InterPro" id="IPR050583">
    <property type="entry name" value="Mycobacterial_A85_antigen"/>
</dbReference>
<proteinExistence type="predicted"/>
<dbReference type="InterPro" id="IPR029058">
    <property type="entry name" value="AB_hydrolase_fold"/>
</dbReference>
<organism evidence="2 3">
    <name type="scientific">Flavihumibacter fluminis</name>
    <dbReference type="NCBI Taxonomy" id="2909236"/>
    <lineage>
        <taxon>Bacteria</taxon>
        <taxon>Pseudomonadati</taxon>
        <taxon>Bacteroidota</taxon>
        <taxon>Chitinophagia</taxon>
        <taxon>Chitinophagales</taxon>
        <taxon>Chitinophagaceae</taxon>
        <taxon>Flavihumibacter</taxon>
    </lineage>
</organism>